<comment type="caution">
    <text evidence="1">The sequence shown here is derived from an EMBL/GenBank/DDBJ whole genome shotgun (WGS) entry which is preliminary data.</text>
</comment>
<sequence>MEGLYLIFFHVQLYIEKTALYLMSTKFLKAKLIEYFYTSTDYGHLVSKMGSEYLPKLLSQQKKPGIISLINKGFKERKLS</sequence>
<dbReference type="AlphaFoldDB" id="A0AAU9NBC9"/>
<dbReference type="EMBL" id="CAKMRJ010003334">
    <property type="protein sequence ID" value="CAH1434014.1"/>
    <property type="molecule type" value="Genomic_DNA"/>
</dbReference>
<gene>
    <name evidence="1" type="ORF">LVIROSA_LOCUS20568</name>
</gene>
<organism evidence="1 2">
    <name type="scientific">Lactuca virosa</name>
    <dbReference type="NCBI Taxonomy" id="75947"/>
    <lineage>
        <taxon>Eukaryota</taxon>
        <taxon>Viridiplantae</taxon>
        <taxon>Streptophyta</taxon>
        <taxon>Embryophyta</taxon>
        <taxon>Tracheophyta</taxon>
        <taxon>Spermatophyta</taxon>
        <taxon>Magnoliopsida</taxon>
        <taxon>eudicotyledons</taxon>
        <taxon>Gunneridae</taxon>
        <taxon>Pentapetalae</taxon>
        <taxon>asterids</taxon>
        <taxon>campanulids</taxon>
        <taxon>Asterales</taxon>
        <taxon>Asteraceae</taxon>
        <taxon>Cichorioideae</taxon>
        <taxon>Cichorieae</taxon>
        <taxon>Lactucinae</taxon>
        <taxon>Lactuca</taxon>
    </lineage>
</organism>
<evidence type="ECO:0000313" key="2">
    <source>
        <dbReference type="Proteomes" id="UP001157418"/>
    </source>
</evidence>
<proteinExistence type="predicted"/>
<dbReference type="Proteomes" id="UP001157418">
    <property type="component" value="Unassembled WGS sequence"/>
</dbReference>
<protein>
    <submittedName>
        <fullName evidence="1">Uncharacterized protein</fullName>
    </submittedName>
</protein>
<keyword evidence="2" id="KW-1185">Reference proteome</keyword>
<name>A0AAU9NBC9_9ASTR</name>
<evidence type="ECO:0000313" key="1">
    <source>
        <dbReference type="EMBL" id="CAH1434014.1"/>
    </source>
</evidence>
<reference evidence="1 2" key="1">
    <citation type="submission" date="2022-01" db="EMBL/GenBank/DDBJ databases">
        <authorList>
            <person name="Xiong W."/>
            <person name="Schranz E."/>
        </authorList>
    </citation>
    <scope>NUCLEOTIDE SEQUENCE [LARGE SCALE GENOMIC DNA]</scope>
</reference>
<accession>A0AAU9NBC9</accession>